<evidence type="ECO:0000256" key="4">
    <source>
        <dbReference type="ARBA" id="ARBA00022475"/>
    </source>
</evidence>
<dbReference type="PANTHER" id="PTHR42922:SF1">
    <property type="entry name" value="PHOSPHATE TRANSPORT SYSTEM PERMEASE PROTEIN PSTA"/>
    <property type="match status" value="1"/>
</dbReference>
<feature type="transmembrane region" description="Helical" evidence="9">
    <location>
        <begin position="276"/>
        <end position="298"/>
    </location>
</feature>
<dbReference type="PROSITE" id="PS50928">
    <property type="entry name" value="ABC_TM1"/>
    <property type="match status" value="1"/>
</dbReference>
<keyword evidence="3" id="KW-0813">Transport</keyword>
<dbReference type="Pfam" id="PF00528">
    <property type="entry name" value="BPD_transp_1"/>
    <property type="match status" value="1"/>
</dbReference>
<dbReference type="AlphaFoldDB" id="A0A8J7DST5"/>
<dbReference type="InterPro" id="IPR051408">
    <property type="entry name" value="Phosphate_transprt_permease"/>
</dbReference>
<dbReference type="NCBIfam" id="TIGR00974">
    <property type="entry name" value="3a0107s02c"/>
    <property type="match status" value="1"/>
</dbReference>
<dbReference type="SUPFAM" id="SSF161098">
    <property type="entry name" value="MetI-like"/>
    <property type="match status" value="1"/>
</dbReference>
<name>A0A8J7DST5_9CYAN</name>
<feature type="domain" description="ABC transmembrane type-1" evidence="10">
    <location>
        <begin position="84"/>
        <end position="295"/>
    </location>
</feature>
<accession>A0A8J7DST5</accession>
<evidence type="ECO:0000259" key="10">
    <source>
        <dbReference type="PROSITE" id="PS50928"/>
    </source>
</evidence>
<comment type="caution">
    <text evidence="11">The sequence shown here is derived from an EMBL/GenBank/DDBJ whole genome shotgun (WGS) entry which is preliminary data.</text>
</comment>
<comment type="similarity">
    <text evidence="2 9">Belongs to the binding-protein-dependent transport system permease family. CysTW subfamily.</text>
</comment>
<evidence type="ECO:0000256" key="7">
    <source>
        <dbReference type="ARBA" id="ARBA00022989"/>
    </source>
</evidence>
<reference evidence="11" key="1">
    <citation type="submission" date="2020-10" db="EMBL/GenBank/DDBJ databases">
        <authorList>
            <person name="Castelo-Branco R."/>
            <person name="Eusebio N."/>
            <person name="Adriana R."/>
            <person name="Vieira A."/>
            <person name="Brugerolle De Fraissinette N."/>
            <person name="Rezende De Castro R."/>
            <person name="Schneider M.P."/>
            <person name="Vasconcelos V."/>
            <person name="Leao P.N."/>
        </authorList>
    </citation>
    <scope>NUCLEOTIDE SEQUENCE</scope>
    <source>
        <strain evidence="11">LEGE 07157</strain>
    </source>
</reference>
<feature type="transmembrane region" description="Helical" evidence="9">
    <location>
        <begin position="157"/>
        <end position="175"/>
    </location>
</feature>
<proteinExistence type="inferred from homology"/>
<dbReference type="InterPro" id="IPR035906">
    <property type="entry name" value="MetI-like_sf"/>
</dbReference>
<comment type="subcellular location">
    <subcellularLocation>
        <location evidence="1 9">Cell membrane</location>
        <topology evidence="1 9">Multi-pass membrane protein</topology>
    </subcellularLocation>
</comment>
<dbReference type="Proteomes" id="UP000654482">
    <property type="component" value="Unassembled WGS sequence"/>
</dbReference>
<gene>
    <name evidence="11" type="primary">pstA</name>
    <name evidence="11" type="ORF">IQ249_02340</name>
</gene>
<feature type="transmembrane region" description="Helical" evidence="9">
    <location>
        <begin position="25"/>
        <end position="53"/>
    </location>
</feature>
<evidence type="ECO:0000256" key="5">
    <source>
        <dbReference type="ARBA" id="ARBA00022592"/>
    </source>
</evidence>
<dbReference type="Gene3D" id="1.10.3720.10">
    <property type="entry name" value="MetI-like"/>
    <property type="match status" value="1"/>
</dbReference>
<evidence type="ECO:0000256" key="3">
    <source>
        <dbReference type="ARBA" id="ARBA00022448"/>
    </source>
</evidence>
<dbReference type="GO" id="GO:0035435">
    <property type="term" value="P:phosphate ion transmembrane transport"/>
    <property type="evidence" value="ECO:0007669"/>
    <property type="project" value="InterPro"/>
</dbReference>
<evidence type="ECO:0000313" key="12">
    <source>
        <dbReference type="Proteomes" id="UP000654482"/>
    </source>
</evidence>
<evidence type="ECO:0000256" key="2">
    <source>
        <dbReference type="ARBA" id="ARBA00007069"/>
    </source>
</evidence>
<keyword evidence="8 9" id="KW-0472">Membrane</keyword>
<evidence type="ECO:0000256" key="8">
    <source>
        <dbReference type="ARBA" id="ARBA00023136"/>
    </source>
</evidence>
<organism evidence="11 12">
    <name type="scientific">Lusitaniella coriacea LEGE 07157</name>
    <dbReference type="NCBI Taxonomy" id="945747"/>
    <lineage>
        <taxon>Bacteria</taxon>
        <taxon>Bacillati</taxon>
        <taxon>Cyanobacteriota</taxon>
        <taxon>Cyanophyceae</taxon>
        <taxon>Spirulinales</taxon>
        <taxon>Lusitaniellaceae</taxon>
        <taxon>Lusitaniella</taxon>
    </lineage>
</organism>
<dbReference type="GO" id="GO:0005315">
    <property type="term" value="F:phosphate transmembrane transporter activity"/>
    <property type="evidence" value="ECO:0007669"/>
    <property type="project" value="InterPro"/>
</dbReference>
<dbReference type="GO" id="GO:0005886">
    <property type="term" value="C:plasma membrane"/>
    <property type="evidence" value="ECO:0007669"/>
    <property type="project" value="UniProtKB-SubCell"/>
</dbReference>
<keyword evidence="4 9" id="KW-1003">Cell membrane</keyword>
<protein>
    <recommendedName>
        <fullName evidence="9">Phosphate transport system permease protein PstA</fullName>
    </recommendedName>
</protein>
<dbReference type="EMBL" id="JADEWZ010000003">
    <property type="protein sequence ID" value="MBE9114727.1"/>
    <property type="molecule type" value="Genomic_DNA"/>
</dbReference>
<keyword evidence="6 9" id="KW-0812">Transmembrane</keyword>
<comment type="caution">
    <text evidence="9">Lacks conserved residue(s) required for the propagation of feature annotation.</text>
</comment>
<dbReference type="InterPro" id="IPR005672">
    <property type="entry name" value="Phosphate_PstA"/>
</dbReference>
<evidence type="ECO:0000256" key="1">
    <source>
        <dbReference type="ARBA" id="ARBA00004651"/>
    </source>
</evidence>
<keyword evidence="12" id="KW-1185">Reference proteome</keyword>
<dbReference type="PANTHER" id="PTHR42922">
    <property type="entry name" value="PHOSPHATE TRANSPORT SYSTEM PERMEASE PROTEIN PSTA"/>
    <property type="match status" value="1"/>
</dbReference>
<feature type="transmembrane region" description="Helical" evidence="9">
    <location>
        <begin position="121"/>
        <end position="145"/>
    </location>
</feature>
<dbReference type="RefSeq" id="WP_194027824.1">
    <property type="nucleotide sequence ID" value="NZ_JADEWZ010000003.1"/>
</dbReference>
<keyword evidence="5" id="KW-0592">Phosphate transport</keyword>
<feature type="transmembrane region" description="Helical" evidence="9">
    <location>
        <begin position="83"/>
        <end position="109"/>
    </location>
</feature>
<dbReference type="CDD" id="cd06261">
    <property type="entry name" value="TM_PBP2"/>
    <property type="match status" value="1"/>
</dbReference>
<evidence type="ECO:0000256" key="6">
    <source>
        <dbReference type="ARBA" id="ARBA00022692"/>
    </source>
</evidence>
<evidence type="ECO:0000313" key="11">
    <source>
        <dbReference type="EMBL" id="MBE9114727.1"/>
    </source>
</evidence>
<sequence>MTSEQSSFSFNPSRLKRDPKSPRTLLGLIMTAIAGLFTLLAVIPLGFVLYYILIKGFSSINLQSFTQLPPPPMVENQGGFGNALLGTMIMVGIATLISVPIGVMTAIYLSEFSAGSKVAEWVRFATNVLSGVPSIIIGVFAYGILVINPIPWFYRGYSAWAGGFALALLMLPTIIRATEEALKLVPREVRWASVGVGANDYQTVLQVVLPAAIPAIVTGVTLGVARAAGETAPLLFTALNTQFWPNWDEWLFEPTASLSVLVYNFATVPFENQNEIAFAAALVLVLFVLITNIVARVVTSRETY</sequence>
<dbReference type="InterPro" id="IPR000515">
    <property type="entry name" value="MetI-like"/>
</dbReference>
<keyword evidence="7 9" id="KW-1133">Transmembrane helix</keyword>
<evidence type="ECO:0000256" key="9">
    <source>
        <dbReference type="RuleBase" id="RU363043"/>
    </source>
</evidence>